<dbReference type="PANTHER" id="PTHR43982">
    <property type="entry name" value="UBIQUITIN CARBOXYL-TERMINAL HYDROLASE"/>
    <property type="match status" value="1"/>
</dbReference>
<feature type="domain" description="USP" evidence="9">
    <location>
        <begin position="105"/>
        <end position="464"/>
    </location>
</feature>
<dbReference type="AlphaFoldDB" id="A0AA36D0R9"/>
<dbReference type="GO" id="GO:0061136">
    <property type="term" value="P:regulation of proteasomal protein catabolic process"/>
    <property type="evidence" value="ECO:0007669"/>
    <property type="project" value="TreeGrafter"/>
</dbReference>
<evidence type="ECO:0000256" key="2">
    <source>
        <dbReference type="ARBA" id="ARBA00008739"/>
    </source>
</evidence>
<evidence type="ECO:0000313" key="11">
    <source>
        <dbReference type="Proteomes" id="UP001177023"/>
    </source>
</evidence>
<protein>
    <recommendedName>
        <fullName evidence="7">Ubiquitin carboxyl-terminal hydrolase</fullName>
        <ecNumber evidence="7">3.4.19.12</ecNumber>
    </recommendedName>
</protein>
<dbReference type="Gene3D" id="3.90.70.10">
    <property type="entry name" value="Cysteine proteinases"/>
    <property type="match status" value="1"/>
</dbReference>
<sequence length="475" mass="54440">MSDENSPLVTVKWMREKYELPLNVDEEPEAFKSQLFSLTGVPPSRQKLIIKGKTIQNSWDGLQIAPGMVMMMMGSTQPLLPEIQVSTPGEQPSQGAQRVEQYMPAGLENCGNSCYMNSVLQAMHTVPEYREVLERFQLSPNFQQKPRENLVHTMRASSRIIDHKPAGFMNTLEMLLSLHAVFPQFKEKMPNGMYQQQDANECFTGIMRVTLDELKRQEEGSEANIDRYFTGVYEITYTNTENPEENPETAHEEFLQLSCYLGQDIRYMKTGLTSKMKETVTKFSQTLGKDAVYNKETLIERLPGYLSIQFVRFFYKESAKSHVKILKDVQFPLRLDVADMCTPRLQKAMAVHRDEFRQDDAKLAYDSQRRQAVDEADEKGIPLPYSFPDDHGSNNSGFYDLQAVITHKGRSAQAGHYVAWVRMAEDKWVKCDDDEVTPVHVEDVKKLSGGGDYHTAYVLLYGPRICHKFDHLLKK</sequence>
<dbReference type="Pfam" id="PF00240">
    <property type="entry name" value="ubiquitin"/>
    <property type="match status" value="1"/>
</dbReference>
<feature type="non-terminal residue" evidence="10">
    <location>
        <position position="1"/>
    </location>
</feature>
<dbReference type="GO" id="GO:0070628">
    <property type="term" value="F:proteasome binding"/>
    <property type="evidence" value="ECO:0007669"/>
    <property type="project" value="TreeGrafter"/>
</dbReference>
<dbReference type="InterPro" id="IPR018200">
    <property type="entry name" value="USP_CS"/>
</dbReference>
<evidence type="ECO:0000256" key="7">
    <source>
        <dbReference type="RuleBase" id="RU366025"/>
    </source>
</evidence>
<dbReference type="GO" id="GO:0016579">
    <property type="term" value="P:protein deubiquitination"/>
    <property type="evidence" value="ECO:0007669"/>
    <property type="project" value="InterPro"/>
</dbReference>
<keyword evidence="5 7" id="KW-0378">Hydrolase</keyword>
<evidence type="ECO:0000256" key="1">
    <source>
        <dbReference type="ARBA" id="ARBA00000707"/>
    </source>
</evidence>
<evidence type="ECO:0000259" key="8">
    <source>
        <dbReference type="PROSITE" id="PS50053"/>
    </source>
</evidence>
<evidence type="ECO:0000256" key="3">
    <source>
        <dbReference type="ARBA" id="ARBA00022670"/>
    </source>
</evidence>
<dbReference type="InterPro" id="IPR038765">
    <property type="entry name" value="Papain-like_cys_pep_sf"/>
</dbReference>
<gene>
    <name evidence="10" type="ORF">MSPICULIGERA_LOCUS16034</name>
</gene>
<comment type="catalytic activity">
    <reaction evidence="1 7">
        <text>Thiol-dependent hydrolysis of ester, thioester, amide, peptide and isopeptide bonds formed by the C-terminal Gly of ubiquitin (a 76-residue protein attached to proteins as an intracellular targeting signal).</text>
        <dbReference type="EC" id="3.4.19.12"/>
    </reaction>
</comment>
<dbReference type="PROSITE" id="PS50053">
    <property type="entry name" value="UBIQUITIN_2"/>
    <property type="match status" value="1"/>
</dbReference>
<evidence type="ECO:0000259" key="9">
    <source>
        <dbReference type="PROSITE" id="PS50235"/>
    </source>
</evidence>
<dbReference type="PANTHER" id="PTHR43982:SF1">
    <property type="entry name" value="UBIQUITIN CARBOXYL-TERMINAL HYDROLASE 14"/>
    <property type="match status" value="1"/>
</dbReference>
<keyword evidence="11" id="KW-1185">Reference proteome</keyword>
<comment type="similarity">
    <text evidence="2">Belongs to the peptidase C19 family. USP14/UBP6 subfamily.</text>
</comment>
<organism evidence="10 11">
    <name type="scientific">Mesorhabditis spiculigera</name>
    <dbReference type="NCBI Taxonomy" id="96644"/>
    <lineage>
        <taxon>Eukaryota</taxon>
        <taxon>Metazoa</taxon>
        <taxon>Ecdysozoa</taxon>
        <taxon>Nematoda</taxon>
        <taxon>Chromadorea</taxon>
        <taxon>Rhabditida</taxon>
        <taxon>Rhabditina</taxon>
        <taxon>Rhabditomorpha</taxon>
        <taxon>Rhabditoidea</taxon>
        <taxon>Rhabditidae</taxon>
        <taxon>Mesorhabditinae</taxon>
        <taxon>Mesorhabditis</taxon>
    </lineage>
</organism>
<keyword evidence="4 7" id="KW-0833">Ubl conjugation pathway</keyword>
<dbReference type="InterPro" id="IPR044635">
    <property type="entry name" value="UBP14-like"/>
</dbReference>
<dbReference type="SMART" id="SM00213">
    <property type="entry name" value="UBQ"/>
    <property type="match status" value="1"/>
</dbReference>
<keyword evidence="6 7" id="KW-0788">Thiol protease</keyword>
<dbReference type="SUPFAM" id="SSF54236">
    <property type="entry name" value="Ubiquitin-like"/>
    <property type="match status" value="1"/>
</dbReference>
<comment type="caution">
    <text evidence="10">The sequence shown here is derived from an EMBL/GenBank/DDBJ whole genome shotgun (WGS) entry which is preliminary data.</text>
</comment>
<evidence type="ECO:0000256" key="5">
    <source>
        <dbReference type="ARBA" id="ARBA00022801"/>
    </source>
</evidence>
<dbReference type="InterPro" id="IPR001394">
    <property type="entry name" value="Peptidase_C19_UCH"/>
</dbReference>
<dbReference type="Pfam" id="PF00443">
    <property type="entry name" value="UCH"/>
    <property type="match status" value="1"/>
</dbReference>
<accession>A0AA36D0R9</accession>
<feature type="domain" description="Ubiquitin-like" evidence="8">
    <location>
        <begin position="9"/>
        <end position="58"/>
    </location>
</feature>
<evidence type="ECO:0000256" key="6">
    <source>
        <dbReference type="ARBA" id="ARBA00022807"/>
    </source>
</evidence>
<dbReference type="InterPro" id="IPR000626">
    <property type="entry name" value="Ubiquitin-like_dom"/>
</dbReference>
<evidence type="ECO:0000256" key="4">
    <source>
        <dbReference type="ARBA" id="ARBA00022786"/>
    </source>
</evidence>
<dbReference type="PROSITE" id="PS00973">
    <property type="entry name" value="USP_2"/>
    <property type="match status" value="1"/>
</dbReference>
<dbReference type="Proteomes" id="UP001177023">
    <property type="component" value="Unassembled WGS sequence"/>
</dbReference>
<dbReference type="PROSITE" id="PS00972">
    <property type="entry name" value="USP_1"/>
    <property type="match status" value="1"/>
</dbReference>
<dbReference type="Gene3D" id="3.10.20.90">
    <property type="entry name" value="Phosphatidylinositol 3-kinase Catalytic Subunit, Chain A, domain 1"/>
    <property type="match status" value="1"/>
</dbReference>
<reference evidence="10" key="1">
    <citation type="submission" date="2023-06" db="EMBL/GenBank/DDBJ databases">
        <authorList>
            <person name="Delattre M."/>
        </authorList>
    </citation>
    <scope>NUCLEOTIDE SEQUENCE</scope>
    <source>
        <strain evidence="10">AF72</strain>
    </source>
</reference>
<dbReference type="EC" id="3.4.19.12" evidence="7"/>
<proteinExistence type="inferred from homology"/>
<dbReference type="EMBL" id="CATQJA010002651">
    <property type="protein sequence ID" value="CAJ0577767.1"/>
    <property type="molecule type" value="Genomic_DNA"/>
</dbReference>
<dbReference type="GO" id="GO:0043161">
    <property type="term" value="P:proteasome-mediated ubiquitin-dependent protein catabolic process"/>
    <property type="evidence" value="ECO:0007669"/>
    <property type="project" value="InterPro"/>
</dbReference>
<dbReference type="GO" id="GO:0004843">
    <property type="term" value="F:cysteine-type deubiquitinase activity"/>
    <property type="evidence" value="ECO:0007669"/>
    <property type="project" value="UniProtKB-UniRule"/>
</dbReference>
<dbReference type="InterPro" id="IPR029071">
    <property type="entry name" value="Ubiquitin-like_domsf"/>
</dbReference>
<dbReference type="InterPro" id="IPR028889">
    <property type="entry name" value="USP"/>
</dbReference>
<keyword evidence="3 7" id="KW-0645">Protease</keyword>
<evidence type="ECO:0000313" key="10">
    <source>
        <dbReference type="EMBL" id="CAJ0577767.1"/>
    </source>
</evidence>
<dbReference type="SUPFAM" id="SSF54001">
    <property type="entry name" value="Cysteine proteinases"/>
    <property type="match status" value="1"/>
</dbReference>
<dbReference type="PROSITE" id="PS50235">
    <property type="entry name" value="USP_3"/>
    <property type="match status" value="1"/>
</dbReference>
<dbReference type="CDD" id="cd16104">
    <property type="entry name" value="Ubl_USP14_like"/>
    <property type="match status" value="1"/>
</dbReference>
<name>A0AA36D0R9_9BILA</name>